<dbReference type="SMART" id="SM00308">
    <property type="entry name" value="LH2"/>
    <property type="match status" value="1"/>
</dbReference>
<dbReference type="SUPFAM" id="SSF49265">
    <property type="entry name" value="Fibronectin type III"/>
    <property type="match status" value="1"/>
</dbReference>
<feature type="compositionally biased region" description="Polar residues" evidence="7">
    <location>
        <begin position="151"/>
        <end position="161"/>
    </location>
</feature>
<dbReference type="InterPro" id="IPR051223">
    <property type="entry name" value="Polycystin"/>
</dbReference>
<dbReference type="InterPro" id="IPR036392">
    <property type="entry name" value="PLAT/LH2_dom_sf"/>
</dbReference>
<feature type="domain" description="Fibronectin type-III" evidence="10">
    <location>
        <begin position="1"/>
        <end position="89"/>
    </location>
</feature>
<dbReference type="OrthoDB" id="444119at2759"/>
<dbReference type="CDD" id="cd00063">
    <property type="entry name" value="FN3"/>
    <property type="match status" value="1"/>
</dbReference>
<evidence type="ECO:0000313" key="11">
    <source>
        <dbReference type="Proteomes" id="UP000001554"/>
    </source>
</evidence>
<evidence type="ECO:0000256" key="2">
    <source>
        <dbReference type="ARBA" id="ARBA00007200"/>
    </source>
</evidence>
<dbReference type="PROSITE" id="PS50853">
    <property type="entry name" value="FN3"/>
    <property type="match status" value="1"/>
</dbReference>
<sequence>MSLAVTDITDESFKVTWSPSADPDLEGYRVVVSGLDTTVVNQSTDEASFPVVGLSPETVYVIRVTSLFSSSGWRSQSEAAMIQAVTAATPTTSPVTSATTKQTSRFTTLLSTQPPATTVGDNVFTSTTTDTTQQTSRVTTTPNAREIPLPGSTTQQPGHVSQETKETSSRLPLRNTATPADQVNSLGSIYAASVSPNPQDVLQILAQSKTRGVSVHAAVSEQQISAAEERAQDMAVGVLNSITSKLDKLDMSDPSIVQSVGGSLLESIGSLLEEPERDAKDVNGKIASDLEEDQSLSPEMRLAKAKEKEQKNQAQRERLVQESHRVMDGLFNAIFGTMRPGAPLITIERGGVSLSAQRVRGDQFGGQLVHIGNGSFHIPSKVALFGDYTPHSVNIKLMQFQQNPYTWGRREYQVRSPVIELSLQQNNIPVAINNLTEDFNITIPGGPRDKPARTSVAFPTPGNGSSSYHLLNLNNTAEGFLVTITPLNTSVVYGVWGRYGGRPDDQNYNLSMETYVLPEECALVKTLSGDEETDRTEATMFIKGEDDPVDYYIKVSVLGPLAECDIEKKADMKESHTNDVYAYRIQWVRLSCVYWNETQDDWRTDGCTISEQSTIARTICHCNHLTAFGRDFATPPNTFDLLKFSVNDLRDNGAVVTAILLAFFLYSFASAVIWIAERVRKRKLHHTVRLDDNQNGRLYRLVIWTGAARHAGTESTVTFKLLGDAANSDVRSVDIAEKVFTQDSQVTLSFSTAEQLGNVEKLQLMHDNSGEGSRASWYVDRAAVEDLTTGKLSYFFCGEWLAADRGDGQVVKTFPVATEQDLRSFGFLFPASLRRNLEEEHLFLSVITMPEGNTFTRNERLGCCLCLLTLSMLSSAMWLSDEKVTQVVQGFSLGPFSFTLNTVYTGIMTSITYFPVIIVIVLLFQYSRPSNKGDRRVRDVEMGDPAESPTQQGRAKRLPHWCKYLAWVLVVLSTAGSAVFTVLYSLDWGKDKSEEWLSAYFISFMVDLFLLQPAKILLLTILTLSVRKSQAVKTIFEEKRDPTEASVICSSPKEAGFNSAAFRLKRKMERLSMTSLANIKQAGMRQRRDRRFGDTFWAIVCFCCFLLLVLSIANEHHSTAEGFRQTQGTVSTFLQSVDEVNDALTFWSWLEETALQSFYPETSYNGDKPRWEDQVFTADRQTVLVYPPSLIQARVKPAYDEYAKETGAFEKGWGRVRNTSAIEAAAPGWTYLPSGYPSLPIYGVTTHYWGDGFGLHLGKFADEMRSILADLKANRWIDKRTRVIFLEAILYNKNTDLFTSLTVVFEFSETAGVFSRHHVQTFRLHQRPGTIGYIYVLLEIIYVIVLLYSLWREAKTVRAAGLAYLTGPWNIVEIFNFFLAFTVITLYSFKRIYSSKVLVETNGGKVQPVPR</sequence>
<dbReference type="GO" id="GO:0016020">
    <property type="term" value="C:membrane"/>
    <property type="evidence" value="ECO:0000318"/>
    <property type="project" value="GO_Central"/>
</dbReference>
<dbReference type="Gene3D" id="2.60.220.50">
    <property type="match status" value="1"/>
</dbReference>
<feature type="compositionally biased region" description="Basic and acidic residues" evidence="7">
    <location>
        <begin position="931"/>
        <end position="941"/>
    </location>
</feature>
<evidence type="ECO:0000256" key="5">
    <source>
        <dbReference type="ARBA" id="ARBA00023136"/>
    </source>
</evidence>
<dbReference type="InterPro" id="IPR000434">
    <property type="entry name" value="PC1"/>
</dbReference>
<dbReference type="FunFam" id="2.60.220.50:FF:000035">
    <property type="entry name" value="Uncharacterized protein"/>
    <property type="match status" value="1"/>
</dbReference>
<dbReference type="InterPro" id="IPR036116">
    <property type="entry name" value="FN3_sf"/>
</dbReference>
<evidence type="ECO:0000256" key="8">
    <source>
        <dbReference type="SAM" id="Phobius"/>
    </source>
</evidence>
<dbReference type="SUPFAM" id="SSF49723">
    <property type="entry name" value="Lipase/lipooxygenase domain (PLAT/LH2 domain)"/>
    <property type="match status" value="1"/>
</dbReference>
<dbReference type="RefSeq" id="XP_035664376.1">
    <property type="nucleotide sequence ID" value="XM_035808483.1"/>
</dbReference>
<dbReference type="Gene3D" id="2.60.40.10">
    <property type="entry name" value="Immunoglobulins"/>
    <property type="match status" value="1"/>
</dbReference>
<protein>
    <submittedName>
        <fullName evidence="12">Polycystic kidney disease protein 1-like 2</fullName>
    </submittedName>
</protein>
<feature type="transmembrane region" description="Helical" evidence="8">
    <location>
        <begin position="998"/>
        <end position="1024"/>
    </location>
</feature>
<keyword evidence="4 8" id="KW-1133">Transmembrane helix</keyword>
<name>A0A9J7HRD1_BRAFL</name>
<proteinExistence type="inferred from homology"/>
<evidence type="ECO:0000256" key="7">
    <source>
        <dbReference type="SAM" id="MobiDB-lite"/>
    </source>
</evidence>
<keyword evidence="11" id="KW-1185">Reference proteome</keyword>
<comment type="caution">
    <text evidence="6">Lacks conserved residue(s) required for the propagation of feature annotation.</text>
</comment>
<dbReference type="InterPro" id="IPR013783">
    <property type="entry name" value="Ig-like_fold"/>
</dbReference>
<evidence type="ECO:0000256" key="6">
    <source>
        <dbReference type="PROSITE-ProRule" id="PRU00152"/>
    </source>
</evidence>
<keyword evidence="5 8" id="KW-0472">Membrane</keyword>
<dbReference type="PANTHER" id="PTHR10877">
    <property type="entry name" value="POLYCYSTIN FAMILY MEMBER"/>
    <property type="match status" value="1"/>
</dbReference>
<reference evidence="12" key="1">
    <citation type="submission" date="2025-08" db="UniProtKB">
        <authorList>
            <consortium name="RefSeq"/>
        </authorList>
    </citation>
    <scope>IDENTIFICATION</scope>
    <source>
        <strain evidence="12">S238N-H82</strain>
        <tissue evidence="12">Testes</tissue>
    </source>
</reference>
<dbReference type="InterPro" id="IPR046338">
    <property type="entry name" value="GAIN_dom_sf"/>
</dbReference>
<dbReference type="PANTHER" id="PTHR10877:SF194">
    <property type="entry name" value="LOCATION OF VULVA DEFECTIVE 1"/>
    <property type="match status" value="1"/>
</dbReference>
<evidence type="ECO:0000256" key="3">
    <source>
        <dbReference type="ARBA" id="ARBA00022692"/>
    </source>
</evidence>
<dbReference type="Gene3D" id="2.40.180.10">
    <property type="entry name" value="Catalase core domain"/>
    <property type="match status" value="1"/>
</dbReference>
<dbReference type="GeneID" id="118407909"/>
<dbReference type="Pfam" id="PF01477">
    <property type="entry name" value="PLAT"/>
    <property type="match status" value="1"/>
</dbReference>
<feature type="transmembrane region" description="Helical" evidence="8">
    <location>
        <begin position="653"/>
        <end position="676"/>
    </location>
</feature>
<dbReference type="GO" id="GO:0050982">
    <property type="term" value="P:detection of mechanical stimulus"/>
    <property type="evidence" value="ECO:0000318"/>
    <property type="project" value="GO_Central"/>
</dbReference>
<dbReference type="InterPro" id="IPR046791">
    <property type="entry name" value="Polycystin_dom"/>
</dbReference>
<dbReference type="InterPro" id="IPR000203">
    <property type="entry name" value="GPS"/>
</dbReference>
<feature type="transmembrane region" description="Helical" evidence="8">
    <location>
        <begin position="1332"/>
        <end position="1351"/>
    </location>
</feature>
<dbReference type="GO" id="GO:0005262">
    <property type="term" value="F:calcium channel activity"/>
    <property type="evidence" value="ECO:0000318"/>
    <property type="project" value="GO_Central"/>
</dbReference>
<evidence type="ECO:0000256" key="4">
    <source>
        <dbReference type="ARBA" id="ARBA00022989"/>
    </source>
</evidence>
<feature type="region of interest" description="Disordered" evidence="7">
    <location>
        <begin position="931"/>
        <end position="953"/>
    </location>
</feature>
<feature type="compositionally biased region" description="Polar residues" evidence="7">
    <location>
        <begin position="112"/>
        <end position="124"/>
    </location>
</feature>
<feature type="transmembrane region" description="Helical" evidence="8">
    <location>
        <begin position="964"/>
        <end position="986"/>
    </location>
</feature>
<dbReference type="KEGG" id="bfo:118407909"/>
<dbReference type="Pfam" id="PF00041">
    <property type="entry name" value="fn3"/>
    <property type="match status" value="1"/>
</dbReference>
<evidence type="ECO:0000259" key="10">
    <source>
        <dbReference type="PROSITE" id="PS50853"/>
    </source>
</evidence>
<dbReference type="Pfam" id="PF01825">
    <property type="entry name" value="GPS"/>
    <property type="match status" value="1"/>
</dbReference>
<dbReference type="InterPro" id="IPR001024">
    <property type="entry name" value="PLAT/LH2_dom"/>
</dbReference>
<comment type="subcellular location">
    <subcellularLocation>
        <location evidence="1">Membrane</location>
        <topology evidence="1">Multi-pass membrane protein</topology>
    </subcellularLocation>
</comment>
<dbReference type="PRINTS" id="PR00500">
    <property type="entry name" value="POLYCYSTIN1"/>
</dbReference>
<feature type="domain" description="PLAT" evidence="9">
    <location>
        <begin position="697"/>
        <end position="815"/>
    </location>
</feature>
<keyword evidence="3 8" id="KW-0812">Transmembrane</keyword>
<feature type="transmembrane region" description="Helical" evidence="8">
    <location>
        <begin position="1371"/>
        <end position="1389"/>
    </location>
</feature>
<feature type="transmembrane region" description="Helical" evidence="8">
    <location>
        <begin position="861"/>
        <end position="879"/>
    </location>
</feature>
<feature type="transmembrane region" description="Helical" evidence="8">
    <location>
        <begin position="903"/>
        <end position="926"/>
    </location>
</feature>
<dbReference type="Proteomes" id="UP000001554">
    <property type="component" value="Unplaced"/>
</dbReference>
<dbReference type="PROSITE" id="PS50095">
    <property type="entry name" value="PLAT"/>
    <property type="match status" value="1"/>
</dbReference>
<feature type="compositionally biased region" description="Low complexity" evidence="7">
    <location>
        <begin position="125"/>
        <end position="141"/>
    </location>
</feature>
<evidence type="ECO:0000256" key="1">
    <source>
        <dbReference type="ARBA" id="ARBA00004141"/>
    </source>
</evidence>
<evidence type="ECO:0000259" key="9">
    <source>
        <dbReference type="PROSITE" id="PS50095"/>
    </source>
</evidence>
<dbReference type="InterPro" id="IPR003961">
    <property type="entry name" value="FN3_dom"/>
</dbReference>
<comment type="similarity">
    <text evidence="2">Belongs to the polycystin family.</text>
</comment>
<gene>
    <name evidence="12" type="primary">LOC118407909</name>
</gene>
<feature type="transmembrane region" description="Helical" evidence="8">
    <location>
        <begin position="1095"/>
        <end position="1113"/>
    </location>
</feature>
<organism evidence="11 12">
    <name type="scientific">Branchiostoma floridae</name>
    <name type="common">Florida lancelet</name>
    <name type="synonym">Amphioxus</name>
    <dbReference type="NCBI Taxonomy" id="7739"/>
    <lineage>
        <taxon>Eukaryota</taxon>
        <taxon>Metazoa</taxon>
        <taxon>Chordata</taxon>
        <taxon>Cephalochordata</taxon>
        <taxon>Leptocardii</taxon>
        <taxon>Amphioxiformes</taxon>
        <taxon>Branchiostomatidae</taxon>
        <taxon>Branchiostoma</taxon>
    </lineage>
</organism>
<evidence type="ECO:0000313" key="12">
    <source>
        <dbReference type="RefSeq" id="XP_035664376.1"/>
    </source>
</evidence>
<feature type="region of interest" description="Disordered" evidence="7">
    <location>
        <begin position="112"/>
        <end position="180"/>
    </location>
</feature>
<dbReference type="Pfam" id="PF20519">
    <property type="entry name" value="Polycystin_dom"/>
    <property type="match status" value="1"/>
</dbReference>
<accession>A0A9J7HRD1</accession>
<dbReference type="SMART" id="SM00303">
    <property type="entry name" value="GPS"/>
    <property type="match status" value="1"/>
</dbReference>